<accession>A0A5K1VPF3</accession>
<sequence>MLCFILFISVVMSKTLVVEVQKSVDGDSAMFMSYEFDKCYYTDEFESQMFTHDGDQITIDYYAESSSCSRNKKSETFNLNDKKFKEEICDESEEDDCAVEIKKAPKHIGFKGEGDNDDNCSHRDDTIRLYYTDKCFKCSDDKYCNYEVDNGWMYLNKYPNDKCNSKERTKHEQKWECDKCNDGTMQQCGTISTMILFVVFAIFALIL</sequence>
<feature type="transmembrane region" description="Helical" evidence="1">
    <location>
        <begin position="189"/>
        <end position="206"/>
    </location>
</feature>
<comment type="caution">
    <text evidence="2">The sequence shown here is derived from an EMBL/GenBank/DDBJ whole genome shotgun (WGS) entry which is preliminary data.</text>
</comment>
<dbReference type="VEuPathDB" id="AmoebaDB:EHI_046050"/>
<dbReference type="VEuPathDB" id="AmoebaDB:KM1_312420"/>
<proteinExistence type="predicted"/>
<dbReference type="VEuPathDB" id="AmoebaDB:EHI7A_186990"/>
<dbReference type="VEuPathDB" id="AmoebaDB:EHI8A_217310"/>
<dbReference type="VEuPathDB" id="AmoebaDB:EHI5A_162630"/>
<keyword evidence="1" id="KW-0472">Membrane</keyword>
<evidence type="ECO:0000313" key="2">
    <source>
        <dbReference type="EMBL" id="GAT99266.1"/>
    </source>
</evidence>
<name>A0A5K1VPF3_ENTHI</name>
<evidence type="ECO:0000313" key="3">
    <source>
        <dbReference type="Proteomes" id="UP000078387"/>
    </source>
</evidence>
<keyword evidence="1" id="KW-1133">Transmembrane helix</keyword>
<protein>
    <submittedName>
        <fullName evidence="2">Uncharacterized protein</fullName>
    </submittedName>
</protein>
<dbReference type="Proteomes" id="UP000078387">
    <property type="component" value="Unassembled WGS sequence"/>
</dbReference>
<keyword evidence="1" id="KW-0812">Transmembrane</keyword>
<dbReference type="EMBL" id="BDEQ01000001">
    <property type="protein sequence ID" value="GAT99266.1"/>
    <property type="molecule type" value="Genomic_DNA"/>
</dbReference>
<dbReference type="AlphaFoldDB" id="A0A5K1VPF3"/>
<reference evidence="2 3" key="1">
    <citation type="submission" date="2016-05" db="EMBL/GenBank/DDBJ databases">
        <title>First whole genome sequencing of Entamoeba histolytica HM1:IMSS-clone-6.</title>
        <authorList>
            <person name="Mukherjee Avik.K."/>
            <person name="Izumyama S."/>
            <person name="Nakada-Tsukui K."/>
            <person name="Nozaki T."/>
        </authorList>
    </citation>
    <scope>NUCLEOTIDE SEQUENCE [LARGE SCALE GENOMIC DNA]</scope>
    <source>
        <strain evidence="2 3">HM1:IMSS clone 6</strain>
    </source>
</reference>
<dbReference type="OMA" id="DENCSHR"/>
<evidence type="ECO:0000256" key="1">
    <source>
        <dbReference type="SAM" id="Phobius"/>
    </source>
</evidence>
<gene>
    <name evidence="2" type="ORF">CL6EHI_046050</name>
</gene>
<organism evidence="2 3">
    <name type="scientific">Entamoeba histolytica</name>
    <dbReference type="NCBI Taxonomy" id="5759"/>
    <lineage>
        <taxon>Eukaryota</taxon>
        <taxon>Amoebozoa</taxon>
        <taxon>Evosea</taxon>
        <taxon>Archamoebae</taxon>
        <taxon>Mastigamoebida</taxon>
        <taxon>Entamoebidae</taxon>
        <taxon>Entamoeba</taxon>
    </lineage>
</organism>